<feature type="signal peptide" evidence="1">
    <location>
        <begin position="1"/>
        <end position="25"/>
    </location>
</feature>
<dbReference type="Proteomes" id="UP001597051">
    <property type="component" value="Unassembled WGS sequence"/>
</dbReference>
<comment type="caution">
    <text evidence="2">The sequence shown here is derived from an EMBL/GenBank/DDBJ whole genome shotgun (WGS) entry which is preliminary data.</text>
</comment>
<keyword evidence="3" id="KW-1185">Reference proteome</keyword>
<organism evidence="2 3">
    <name type="scientific">Flavobacterium myungsuense</name>
    <dbReference type="NCBI Taxonomy" id="651823"/>
    <lineage>
        <taxon>Bacteria</taxon>
        <taxon>Pseudomonadati</taxon>
        <taxon>Bacteroidota</taxon>
        <taxon>Flavobacteriia</taxon>
        <taxon>Flavobacteriales</taxon>
        <taxon>Flavobacteriaceae</taxon>
        <taxon>Flavobacterium</taxon>
    </lineage>
</organism>
<keyword evidence="1" id="KW-0732">Signal</keyword>
<proteinExistence type="predicted"/>
<evidence type="ECO:0000313" key="3">
    <source>
        <dbReference type="Proteomes" id="UP001597051"/>
    </source>
</evidence>
<feature type="chain" id="PRO_5046322207" description="Glycoside hydrolase family 42 N-terminal domain-containing protein" evidence="1">
    <location>
        <begin position="26"/>
        <end position="591"/>
    </location>
</feature>
<dbReference type="EMBL" id="JBHTIZ010000006">
    <property type="protein sequence ID" value="MFD0983388.1"/>
    <property type="molecule type" value="Genomic_DNA"/>
</dbReference>
<dbReference type="InterPro" id="IPR017853">
    <property type="entry name" value="GH"/>
</dbReference>
<dbReference type="RefSeq" id="WP_379753863.1">
    <property type="nucleotide sequence ID" value="NZ_JBHSYB010000011.1"/>
</dbReference>
<gene>
    <name evidence="2" type="ORF">ACFQ0S_02755</name>
</gene>
<name>A0ABW3J107_9FLAO</name>
<evidence type="ECO:0008006" key="4">
    <source>
        <dbReference type="Google" id="ProtNLM"/>
    </source>
</evidence>
<reference evidence="3" key="1">
    <citation type="journal article" date="2019" name="Int. J. Syst. Evol. Microbiol.">
        <title>The Global Catalogue of Microorganisms (GCM) 10K type strain sequencing project: providing services to taxonomists for standard genome sequencing and annotation.</title>
        <authorList>
            <consortium name="The Broad Institute Genomics Platform"/>
            <consortium name="The Broad Institute Genome Sequencing Center for Infectious Disease"/>
            <person name="Wu L."/>
            <person name="Ma J."/>
        </authorList>
    </citation>
    <scope>NUCLEOTIDE SEQUENCE [LARGE SCALE GENOMIC DNA]</scope>
    <source>
        <strain evidence="3">CECT 7649</strain>
    </source>
</reference>
<evidence type="ECO:0000256" key="1">
    <source>
        <dbReference type="SAM" id="SignalP"/>
    </source>
</evidence>
<dbReference type="Gene3D" id="3.20.20.80">
    <property type="entry name" value="Glycosidases"/>
    <property type="match status" value="1"/>
</dbReference>
<evidence type="ECO:0000313" key="2">
    <source>
        <dbReference type="EMBL" id="MFD0983388.1"/>
    </source>
</evidence>
<sequence>MKRGRIKKWATFLLLILGLSQLTFSQKKGNEKKDFERPQWAGFFTNCKNERIDTERFPFIKGAADRVKWADIETSPEVYDWSKMDSQIRNAVKEKYYYYFVLWTGPHSPEWIYEQGVPKVAVKGGKGKDYFPYYLDQNYINYFNRFIFKLAEHIASLTEQERKVFAFIQPAFGSTGDRQLYKGTPIDQKYKISAQQYLEFCSGATKRFYEAFDKPELKHIRFLFNVDDESNPAVMKGAKGAKAGELLYANWLRQNYPIELRKQQFTIAIGYQANGEIKQDIELRPTFYGLNGKKPEFVRGEFSKFAQGGIFQENPIWNYYWTAISTVDRGLDLWEVDYNAVKTGKYDEGFAFASRYSYYKQPQTSPYAFIALRDVLDSADTVRFPEEKYGKATQSNAERMNKIASEFNTYGAKVGDLHAATSLSGSNYLYEAKAMNDVGFELIARNYSRFITQIDENETSVGLWRVGPIDQPYGRYARGFENSSGRNRMYFDLDDNFLSTKAKESITLKIIYLDKGIGNFSVRYDSSSDPDKTAVAITKANTGRWVSKSITIADGAFANKGSRNSDFSLVSEDKEDDVFHMIEIMKSKPKN</sequence>
<dbReference type="SUPFAM" id="SSF51445">
    <property type="entry name" value="(Trans)glycosidases"/>
    <property type="match status" value="1"/>
</dbReference>
<accession>A0ABW3J107</accession>
<protein>
    <recommendedName>
        <fullName evidence="4">Glycoside hydrolase family 42 N-terminal domain-containing protein</fullName>
    </recommendedName>
</protein>